<organism evidence="1 2">
    <name type="scientific">Phocaeicola dorei</name>
    <dbReference type="NCBI Taxonomy" id="357276"/>
    <lineage>
        <taxon>Bacteria</taxon>
        <taxon>Pseudomonadati</taxon>
        <taxon>Bacteroidota</taxon>
        <taxon>Bacteroidia</taxon>
        <taxon>Bacteroidales</taxon>
        <taxon>Bacteroidaceae</taxon>
        <taxon>Phocaeicola</taxon>
    </lineage>
</organism>
<gene>
    <name evidence="1" type="ORF">GKD17_09860</name>
</gene>
<dbReference type="EMBL" id="CP046176">
    <property type="protein sequence ID" value="QJR76674.1"/>
    <property type="molecule type" value="Genomic_DNA"/>
</dbReference>
<dbReference type="AlphaFoldDB" id="A0A858XM25"/>
<evidence type="ECO:0000313" key="2">
    <source>
        <dbReference type="Proteomes" id="UP000500949"/>
    </source>
</evidence>
<sequence>MNENWPEIVADLSPYLKPEAVKGDYLRDIGYCLRYLGWKKTNGTMVFRDVKPSGGDGSGQPDILLCKKGKDGVPSPALPVVIELPDREPSGRLALSMRLLKLDIGLYIGKNIRLYYQAPGYKDEPVCVFTADFQKDDMNGSAICDLLLYDSFSPDKMVDFVTDALRRL</sequence>
<name>A0A858XM25_9BACT</name>
<proteinExistence type="predicted"/>
<protein>
    <submittedName>
        <fullName evidence="1">Uncharacterized protein</fullName>
    </submittedName>
</protein>
<dbReference type="GeneID" id="93446981"/>
<reference evidence="1 2" key="1">
    <citation type="submission" date="2019-11" db="EMBL/GenBank/DDBJ databases">
        <title>Complete genome sequence of Bacteroides dorei DSM 17855.</title>
        <authorList>
            <person name="Russell J.T."/>
        </authorList>
    </citation>
    <scope>NUCLEOTIDE SEQUENCE [LARGE SCALE GENOMIC DNA]</scope>
    <source>
        <strain evidence="1 2">DSM 17855</strain>
    </source>
</reference>
<accession>A0A858XM25</accession>
<dbReference type="Proteomes" id="UP000500949">
    <property type="component" value="Chromosome"/>
</dbReference>
<dbReference type="RefSeq" id="WP_007838717.1">
    <property type="nucleotide sequence ID" value="NZ_CP046176.1"/>
</dbReference>
<evidence type="ECO:0000313" key="1">
    <source>
        <dbReference type="EMBL" id="QJR76674.1"/>
    </source>
</evidence>